<proteinExistence type="predicted"/>
<feature type="region of interest" description="Disordered" evidence="1">
    <location>
        <begin position="426"/>
        <end position="469"/>
    </location>
</feature>
<feature type="compositionally biased region" description="Polar residues" evidence="1">
    <location>
        <begin position="125"/>
        <end position="147"/>
    </location>
</feature>
<dbReference type="Proteomes" id="UP000507222">
    <property type="component" value="Unassembled WGS sequence"/>
</dbReference>
<name>A0A6J5TSX8_PRUAR</name>
<gene>
    <name evidence="2" type="ORF">CURHAP_LOCUS9655</name>
</gene>
<organism evidence="2 3">
    <name type="scientific">Prunus armeniaca</name>
    <name type="common">Apricot</name>
    <name type="synonym">Armeniaca vulgaris</name>
    <dbReference type="NCBI Taxonomy" id="36596"/>
    <lineage>
        <taxon>Eukaryota</taxon>
        <taxon>Viridiplantae</taxon>
        <taxon>Streptophyta</taxon>
        <taxon>Embryophyta</taxon>
        <taxon>Tracheophyta</taxon>
        <taxon>Spermatophyta</taxon>
        <taxon>Magnoliopsida</taxon>
        <taxon>eudicotyledons</taxon>
        <taxon>Gunneridae</taxon>
        <taxon>Pentapetalae</taxon>
        <taxon>rosids</taxon>
        <taxon>fabids</taxon>
        <taxon>Rosales</taxon>
        <taxon>Rosaceae</taxon>
        <taxon>Amygdaloideae</taxon>
        <taxon>Amygdaleae</taxon>
        <taxon>Prunus</taxon>
    </lineage>
</organism>
<evidence type="ECO:0000313" key="2">
    <source>
        <dbReference type="EMBL" id="CAB4267090.1"/>
    </source>
</evidence>
<feature type="region of interest" description="Disordered" evidence="1">
    <location>
        <begin position="1"/>
        <end position="71"/>
    </location>
</feature>
<dbReference type="AlphaFoldDB" id="A0A6J5TSX8"/>
<sequence>MENESSAGEGGAPFDQFNFTFGDDDDDDDHFVTNHNMQMPSNQKNKAAEHVDLGSSSSGSSQPLNWARSRESVTVSAFTPFSGLSDPLHEQPANLASMGASSSTPLLVETPQSHRHITIEELSPALQSNESQPNPEKTGPSVSNVPSPETAFNPELEGASQPHPPRMDYLEPGSSAGNNWFSLNQANSTQIFMPAVGFTSYQYSNPPLMFAQNDRETIPFYINLPMPIQPHRPRPMHMGVTIRDGVVEPHHPEPEPEPNVAIQSHPQMEQVPLSLTLGHSQYGINTMMAGLGVADQRPSQSNQQQATLYPQQLNDPPRPWTPSGFWTQNNQVMPANGACNQQWTNCIPYGAVQTGPQGPQQLLNQPQQLNQVQPPNTFGSQQCHHPRRPAGLSAPLWPPKHTKSQNVLTPWILESSFAARVQSLPETQDNHTQAVPPHHSNSIKPDPLMQSGLGQVSDHQEQPNQDSRASNVAYPQLHNSIVSGPIIASGPQGMGGQQKNPDHVQMIPDVVADIRSRPSVLSNIADPQNHSSGLSRAPMPFRFSPVQLDDILNQSTIPSDSSSQRSVQFRNSQTEQVRVFLSSLDDFRKFKVGTPEQEDYVVKRRGKQLLLGESSSMAKRSKRNSAASSRTEVNRSTFESQEKEMDMLSNLFSPANAREVKNSLYDPAFEAIGQPIDPHLRMFQASKQFLQ</sequence>
<evidence type="ECO:0000313" key="3">
    <source>
        <dbReference type="Proteomes" id="UP000507222"/>
    </source>
</evidence>
<dbReference type="EMBL" id="CAEKDK010000001">
    <property type="protein sequence ID" value="CAB4267090.1"/>
    <property type="molecule type" value="Genomic_DNA"/>
</dbReference>
<protein>
    <submittedName>
        <fullName evidence="2">Uncharacterized protein</fullName>
    </submittedName>
</protein>
<accession>A0A6J5TSX8</accession>
<feature type="region of interest" description="Disordered" evidence="1">
    <location>
        <begin position="614"/>
        <end position="639"/>
    </location>
</feature>
<feature type="compositionally biased region" description="Low complexity" evidence="1">
    <location>
        <begin position="614"/>
        <end position="630"/>
    </location>
</feature>
<evidence type="ECO:0000256" key="1">
    <source>
        <dbReference type="SAM" id="MobiDB-lite"/>
    </source>
</evidence>
<feature type="compositionally biased region" description="Polar residues" evidence="1">
    <location>
        <begin position="426"/>
        <end position="443"/>
    </location>
</feature>
<reference evidence="2 3" key="1">
    <citation type="submission" date="2020-05" db="EMBL/GenBank/DDBJ databases">
        <authorList>
            <person name="Campoy J."/>
            <person name="Schneeberger K."/>
            <person name="Spophaly S."/>
        </authorList>
    </citation>
    <scope>NUCLEOTIDE SEQUENCE [LARGE SCALE GENOMIC DNA]</scope>
    <source>
        <strain evidence="2">PruArmRojPasFocal</strain>
    </source>
</reference>
<feature type="compositionally biased region" description="Polar residues" evidence="1">
    <location>
        <begin position="33"/>
        <end position="45"/>
    </location>
</feature>
<feature type="region of interest" description="Disordered" evidence="1">
    <location>
        <begin position="124"/>
        <end position="164"/>
    </location>
</feature>